<dbReference type="Pfam" id="PF11951">
    <property type="entry name" value="Fungal_trans_2"/>
    <property type="match status" value="1"/>
</dbReference>
<name>A0A4S4LSK7_9AGAM</name>
<comment type="caution">
    <text evidence="3">The sequence shown here is derived from an EMBL/GenBank/DDBJ whole genome shotgun (WGS) entry which is preliminary data.</text>
</comment>
<evidence type="ECO:0000313" key="4">
    <source>
        <dbReference type="Proteomes" id="UP000310158"/>
    </source>
</evidence>
<dbReference type="Proteomes" id="UP000310158">
    <property type="component" value="Unassembled WGS sequence"/>
</dbReference>
<dbReference type="InterPro" id="IPR021858">
    <property type="entry name" value="Fun_TF"/>
</dbReference>
<dbReference type="AlphaFoldDB" id="A0A4S4LSK7"/>
<comment type="subcellular location">
    <subcellularLocation>
        <location evidence="1">Nucleus</location>
    </subcellularLocation>
</comment>
<sequence>MPLTKKGTSQWRLRRHAYSPLSLNLYHRNATNSEKMIRAIHVGGCSSGAWVGVPSGLTGCEYVSDCSQSRLDKEAVQNYKAEIKAHLLRLGLIRGQPRPNFMHSSPSTPSGGTTNVLPFTSAPGIHTFHHQDAASAQYGFRLDDSHIGLTFPSGPHDLGVLPSASSAGFSVPSPLPLGTPDFYESSMFTFQPASASPSSSQGHQNMLQFDTFSAPPERPHEYDTHALGMAAGADQNDNVRREHIVYYFNHVRGLQHLFSSKAATDAAYAIIEQEPQGALSNAICALSNLHYSSTQCASGFQSATRDQLPDDSLAQFFQSQAAFQLQNARQHGQYTEHDAMAALHLTSYSLSSTGGKAIRGLTEWGAMLEIASDWLTETNMHIDENPKLTLVKMSSPSAFAVKATMCMDIFMSVTLQQPPRLLALYRRLLGRGSGYWATSGSRRGVGSSGKALEEYDVRMDQLIGCNDVVMLALAEISALAHWKAQEQRNRSLSVRELVTRGQEIERMLHQTETVGAGFVETSQAAVEVGSSTRVASVMVLPAPQSGRPFSQHMSASDDLSRRLVAAIYQETAMLYLNTVISGNNPNVPEILRSISLIVQLLSQLPAGIIDCALLLPLFLTGCMTDAPAHRELIRNRLVRVGEDSTNVRQAAAVMVAAWQRRDASGAMIDWRDVMQEQGLSLLLI</sequence>
<evidence type="ECO:0000256" key="2">
    <source>
        <dbReference type="ARBA" id="ARBA00023242"/>
    </source>
</evidence>
<proteinExistence type="predicted"/>
<reference evidence="3 4" key="1">
    <citation type="submission" date="2019-02" db="EMBL/GenBank/DDBJ databases">
        <title>Genome sequencing of the rare red list fungi Bondarzewia mesenterica.</title>
        <authorList>
            <person name="Buettner E."/>
            <person name="Kellner H."/>
        </authorList>
    </citation>
    <scope>NUCLEOTIDE SEQUENCE [LARGE SCALE GENOMIC DNA]</scope>
    <source>
        <strain evidence="3 4">DSM 108281</strain>
    </source>
</reference>
<protein>
    <submittedName>
        <fullName evidence="3">Uncharacterized protein</fullName>
    </submittedName>
</protein>
<accession>A0A4S4LSK7</accession>
<evidence type="ECO:0000313" key="3">
    <source>
        <dbReference type="EMBL" id="THH13140.1"/>
    </source>
</evidence>
<organism evidence="3 4">
    <name type="scientific">Bondarzewia mesenterica</name>
    <dbReference type="NCBI Taxonomy" id="1095465"/>
    <lineage>
        <taxon>Eukaryota</taxon>
        <taxon>Fungi</taxon>
        <taxon>Dikarya</taxon>
        <taxon>Basidiomycota</taxon>
        <taxon>Agaricomycotina</taxon>
        <taxon>Agaricomycetes</taxon>
        <taxon>Russulales</taxon>
        <taxon>Bondarzewiaceae</taxon>
        <taxon>Bondarzewia</taxon>
    </lineage>
</organism>
<dbReference type="PANTHER" id="PTHR37534:SF20">
    <property type="entry name" value="PRO1A C6 ZINK-FINGER PROTEIN"/>
    <property type="match status" value="1"/>
</dbReference>
<keyword evidence="2" id="KW-0539">Nucleus</keyword>
<dbReference type="EMBL" id="SGPL01000383">
    <property type="protein sequence ID" value="THH13140.1"/>
    <property type="molecule type" value="Genomic_DNA"/>
</dbReference>
<dbReference type="OrthoDB" id="5419315at2759"/>
<keyword evidence="4" id="KW-1185">Reference proteome</keyword>
<dbReference type="GO" id="GO:0005634">
    <property type="term" value="C:nucleus"/>
    <property type="evidence" value="ECO:0007669"/>
    <property type="project" value="UniProtKB-SubCell"/>
</dbReference>
<gene>
    <name evidence="3" type="ORF">EW146_g7047</name>
</gene>
<dbReference type="PANTHER" id="PTHR37534">
    <property type="entry name" value="TRANSCRIPTIONAL ACTIVATOR PROTEIN UGA3"/>
    <property type="match status" value="1"/>
</dbReference>
<evidence type="ECO:0000256" key="1">
    <source>
        <dbReference type="ARBA" id="ARBA00004123"/>
    </source>
</evidence>